<dbReference type="PATRIC" id="fig|477184.5.peg.2369"/>
<dbReference type="PROSITE" id="PS50111">
    <property type="entry name" value="CHEMOTAXIS_TRANSDUC_2"/>
    <property type="match status" value="1"/>
</dbReference>
<feature type="domain" description="HAMP" evidence="9">
    <location>
        <begin position="226"/>
        <end position="279"/>
    </location>
</feature>
<dbReference type="Pfam" id="PF08447">
    <property type="entry name" value="PAS_3"/>
    <property type="match status" value="1"/>
</dbReference>
<feature type="domain" description="Methyl-accepting transducer" evidence="7">
    <location>
        <begin position="284"/>
        <end position="513"/>
    </location>
</feature>
<dbReference type="InterPro" id="IPR001610">
    <property type="entry name" value="PAC"/>
</dbReference>
<feature type="domain" description="PAS" evidence="8">
    <location>
        <begin position="25"/>
        <end position="76"/>
    </location>
</feature>
<keyword evidence="6" id="KW-1133">Transmembrane helix</keyword>
<dbReference type="FunFam" id="1.10.287.950:FF:000001">
    <property type="entry name" value="Methyl-accepting chemotaxis sensory transducer"/>
    <property type="match status" value="1"/>
</dbReference>
<keyword evidence="5" id="KW-0175">Coiled coil</keyword>
<protein>
    <submittedName>
        <fullName evidence="10">Methyl-accepting chemotaxis protein II</fullName>
    </submittedName>
</protein>
<evidence type="ECO:0000313" key="10">
    <source>
        <dbReference type="EMBL" id="EHK66162.1"/>
    </source>
</evidence>
<evidence type="ECO:0000256" key="6">
    <source>
        <dbReference type="SAM" id="Phobius"/>
    </source>
</evidence>
<dbReference type="InterPro" id="IPR013655">
    <property type="entry name" value="PAS_fold_3"/>
</dbReference>
<dbReference type="Proteomes" id="UP000003113">
    <property type="component" value="Unassembled WGS sequence"/>
</dbReference>
<proteinExistence type="inferred from homology"/>
<feature type="transmembrane region" description="Helical" evidence="6">
    <location>
        <begin position="172"/>
        <end position="191"/>
    </location>
</feature>
<evidence type="ECO:0000313" key="11">
    <source>
        <dbReference type="Proteomes" id="UP000003113"/>
    </source>
</evidence>
<dbReference type="eggNOG" id="COG0840">
    <property type="taxonomic scope" value="Bacteria"/>
</dbReference>
<dbReference type="SMART" id="SM00086">
    <property type="entry name" value="PAC"/>
    <property type="match status" value="1"/>
</dbReference>
<dbReference type="RefSeq" id="WP_008162334.1">
    <property type="nucleotide sequence ID" value="NZ_AGUF01000043.1"/>
</dbReference>
<dbReference type="GO" id="GO:0006935">
    <property type="term" value="P:chemotaxis"/>
    <property type="evidence" value="ECO:0007669"/>
    <property type="project" value="InterPro"/>
</dbReference>
<name>H0F6J0_9BURK</name>
<dbReference type="InterPro" id="IPR000014">
    <property type="entry name" value="PAS"/>
</dbReference>
<dbReference type="InterPro" id="IPR003660">
    <property type="entry name" value="HAMP_dom"/>
</dbReference>
<dbReference type="SMART" id="SM00283">
    <property type="entry name" value="MA"/>
    <property type="match status" value="1"/>
</dbReference>
<dbReference type="GO" id="GO:0004888">
    <property type="term" value="F:transmembrane signaling receptor activity"/>
    <property type="evidence" value="ECO:0007669"/>
    <property type="project" value="InterPro"/>
</dbReference>
<dbReference type="PRINTS" id="PR00260">
    <property type="entry name" value="CHEMTRNSDUCR"/>
</dbReference>
<keyword evidence="6" id="KW-0812">Transmembrane</keyword>
<dbReference type="Pfam" id="PF00672">
    <property type="entry name" value="HAMP"/>
    <property type="match status" value="1"/>
</dbReference>
<feature type="coiled-coil region" evidence="5">
    <location>
        <begin position="303"/>
        <end position="330"/>
    </location>
</feature>
<comment type="similarity">
    <text evidence="3">Belongs to the methyl-accepting chemotaxis (MCP) protein family.</text>
</comment>
<accession>H0F6J0</accession>
<evidence type="ECO:0000259" key="8">
    <source>
        <dbReference type="PROSITE" id="PS50112"/>
    </source>
</evidence>
<dbReference type="PANTHER" id="PTHR43531">
    <property type="entry name" value="PROTEIN ICFG"/>
    <property type="match status" value="1"/>
</dbReference>
<keyword evidence="4" id="KW-0807">Transducer</keyword>
<organism evidence="10 11">
    <name type="scientific">Achromobacter arsenitoxydans SY8</name>
    <dbReference type="NCBI Taxonomy" id="477184"/>
    <lineage>
        <taxon>Bacteria</taxon>
        <taxon>Pseudomonadati</taxon>
        <taxon>Pseudomonadota</taxon>
        <taxon>Betaproteobacteria</taxon>
        <taxon>Burkholderiales</taxon>
        <taxon>Alcaligenaceae</taxon>
        <taxon>Achromobacter</taxon>
    </lineage>
</organism>
<reference evidence="10 11" key="1">
    <citation type="journal article" date="2012" name="J. Bacteriol.">
        <title>Genome sequence of the highly efficient arsenite-oxidizing bacterium Achromobacter arsenitoxydans SY8.</title>
        <authorList>
            <person name="Li X."/>
            <person name="Hu Y."/>
            <person name="Gong J."/>
            <person name="Lin Y."/>
            <person name="Johnstone L."/>
            <person name="Rensing C."/>
            <person name="Wang G."/>
        </authorList>
    </citation>
    <scope>NUCLEOTIDE SEQUENCE [LARGE SCALE GENOMIC DNA]</scope>
    <source>
        <strain evidence="10 11">SY8</strain>
    </source>
</reference>
<dbReference type="CDD" id="cd11386">
    <property type="entry name" value="MCP_signal"/>
    <property type="match status" value="1"/>
</dbReference>
<dbReference type="STRING" id="477184.KYC_11928"/>
<keyword evidence="2" id="KW-0488">Methylation</keyword>
<dbReference type="InterPro" id="IPR004090">
    <property type="entry name" value="Chemotax_Me-accpt_rcpt"/>
</dbReference>
<comment type="subcellular location">
    <subcellularLocation>
        <location evidence="1">Membrane</location>
    </subcellularLocation>
</comment>
<sequence>MRNNQPVYDKEYTLRDEQYLISRTDARGRIIYANPAFVEVSGFALEELLGSAHNIVRHPDMPPAAFEDLWRTIQRGQSWTGVVKNRRKDGGFYWVLANVTPIEERGETVCYASVRVKPTPAQIEAAEHAYARLRDGAAGGIRLTGGRVRPTGLRGVLARLKFWRLTGVRSRMLAWAVLASSLFLGASGVALHGMAGRLGAEGLAIAAGLMAGGVILIFASGWGFARSITGLLVDATDFTRQIAAGNLSTPLPAGAMRDEIGELKFSLEVMRKSLVSITRDVHNGVENALQSAADIADGNADLSAHTERQAASLEEAAASMEELAATVKHNAANAHDADKMACQASDVAKHGGQVVDEAAQAMQGIVQSSSRIAEVVGLIDGIAFQTNILALNAAVEAARAGEAGKGFAVVASEVRSLAQKSATAAHEIKALIETSNERVDDGVRHVERAGASMRDIAASVHQVTRIMSDIAATSSEQHAGIDTVSRTISETDNAAQRNAARVEQAAQAVQTLRTHGAQLRHAIEVFRVSGAQTAARAVAAPAERSAALRSVVALPGRRMARAAAQGQGEMT</sequence>
<feature type="transmembrane region" description="Helical" evidence="6">
    <location>
        <begin position="203"/>
        <end position="225"/>
    </location>
</feature>
<dbReference type="PROSITE" id="PS50885">
    <property type="entry name" value="HAMP"/>
    <property type="match status" value="1"/>
</dbReference>
<dbReference type="GO" id="GO:0005886">
    <property type="term" value="C:plasma membrane"/>
    <property type="evidence" value="ECO:0007669"/>
    <property type="project" value="TreeGrafter"/>
</dbReference>
<dbReference type="GO" id="GO:0007165">
    <property type="term" value="P:signal transduction"/>
    <property type="evidence" value="ECO:0007669"/>
    <property type="project" value="UniProtKB-KW"/>
</dbReference>
<evidence type="ECO:0000259" key="9">
    <source>
        <dbReference type="PROSITE" id="PS50885"/>
    </source>
</evidence>
<dbReference type="Gene3D" id="3.30.450.20">
    <property type="entry name" value="PAS domain"/>
    <property type="match status" value="1"/>
</dbReference>
<dbReference type="InterPro" id="IPR051310">
    <property type="entry name" value="MCP_chemotaxis"/>
</dbReference>
<evidence type="ECO:0000256" key="3">
    <source>
        <dbReference type="ARBA" id="ARBA00029447"/>
    </source>
</evidence>
<keyword evidence="11" id="KW-1185">Reference proteome</keyword>
<dbReference type="CDD" id="cd00130">
    <property type="entry name" value="PAS"/>
    <property type="match status" value="1"/>
</dbReference>
<gene>
    <name evidence="10" type="ORF">KYC_11928</name>
</gene>
<comment type="caution">
    <text evidence="10">The sequence shown here is derived from an EMBL/GenBank/DDBJ whole genome shotgun (WGS) entry which is preliminary data.</text>
</comment>
<dbReference type="PROSITE" id="PS50112">
    <property type="entry name" value="PAS"/>
    <property type="match status" value="1"/>
</dbReference>
<evidence type="ECO:0000256" key="1">
    <source>
        <dbReference type="ARBA" id="ARBA00004370"/>
    </source>
</evidence>
<evidence type="ECO:0000256" key="5">
    <source>
        <dbReference type="SAM" id="Coils"/>
    </source>
</evidence>
<dbReference type="SMART" id="SM00304">
    <property type="entry name" value="HAMP"/>
    <property type="match status" value="1"/>
</dbReference>
<dbReference type="AlphaFoldDB" id="H0F6J0"/>
<dbReference type="PANTHER" id="PTHR43531:SF14">
    <property type="entry name" value="METHYL-ACCEPTING CHEMOTAXIS PROTEIN I-RELATED"/>
    <property type="match status" value="1"/>
</dbReference>
<dbReference type="SUPFAM" id="SSF58104">
    <property type="entry name" value="Methyl-accepting chemotaxis protein (MCP) signaling domain"/>
    <property type="match status" value="1"/>
</dbReference>
<evidence type="ECO:0000256" key="4">
    <source>
        <dbReference type="PROSITE-ProRule" id="PRU00284"/>
    </source>
</evidence>
<dbReference type="SMART" id="SM00091">
    <property type="entry name" value="PAS"/>
    <property type="match status" value="1"/>
</dbReference>
<evidence type="ECO:0000256" key="2">
    <source>
        <dbReference type="ARBA" id="ARBA00022481"/>
    </source>
</evidence>
<dbReference type="EMBL" id="AGUF01000043">
    <property type="protein sequence ID" value="EHK66162.1"/>
    <property type="molecule type" value="Genomic_DNA"/>
</dbReference>
<dbReference type="OrthoDB" id="9806477at2"/>
<dbReference type="CDD" id="cd06225">
    <property type="entry name" value="HAMP"/>
    <property type="match status" value="1"/>
</dbReference>
<dbReference type="Gene3D" id="1.10.287.950">
    <property type="entry name" value="Methyl-accepting chemotaxis protein"/>
    <property type="match status" value="1"/>
</dbReference>
<dbReference type="InterPro" id="IPR035965">
    <property type="entry name" value="PAS-like_dom_sf"/>
</dbReference>
<dbReference type="NCBIfam" id="TIGR00229">
    <property type="entry name" value="sensory_box"/>
    <property type="match status" value="1"/>
</dbReference>
<evidence type="ECO:0000259" key="7">
    <source>
        <dbReference type="PROSITE" id="PS50111"/>
    </source>
</evidence>
<dbReference type="InterPro" id="IPR004089">
    <property type="entry name" value="MCPsignal_dom"/>
</dbReference>
<keyword evidence="6" id="KW-0472">Membrane</keyword>
<dbReference type="Pfam" id="PF00015">
    <property type="entry name" value="MCPsignal"/>
    <property type="match status" value="1"/>
</dbReference>
<dbReference type="SUPFAM" id="SSF55785">
    <property type="entry name" value="PYP-like sensor domain (PAS domain)"/>
    <property type="match status" value="1"/>
</dbReference>